<dbReference type="EMBL" id="BOSL01000009">
    <property type="protein sequence ID" value="GIP53970.1"/>
    <property type="molecule type" value="Genomic_DNA"/>
</dbReference>
<accession>A0ABQ4MD85</accession>
<gene>
    <name evidence="2" type="ORF">J42TS3_30050</name>
</gene>
<dbReference type="Pfam" id="PF13472">
    <property type="entry name" value="Lipase_GDSL_2"/>
    <property type="match status" value="1"/>
</dbReference>
<evidence type="ECO:0000313" key="3">
    <source>
        <dbReference type="Proteomes" id="UP000679992"/>
    </source>
</evidence>
<dbReference type="PANTHER" id="PTHR43784">
    <property type="entry name" value="GDSL-LIKE LIPASE/ACYLHYDROLASE, PUTATIVE (AFU_ORTHOLOGUE AFUA_2G00820)-RELATED"/>
    <property type="match status" value="1"/>
</dbReference>
<dbReference type="RefSeq" id="WP_244861560.1">
    <property type="nucleotide sequence ID" value="NZ_BOSL01000009.1"/>
</dbReference>
<dbReference type="Proteomes" id="UP000679992">
    <property type="component" value="Unassembled WGS sequence"/>
</dbReference>
<dbReference type="InterPro" id="IPR036514">
    <property type="entry name" value="SGNH_hydro_sf"/>
</dbReference>
<name>A0ABQ4MD85_9BACL</name>
<dbReference type="Gene3D" id="3.40.50.1110">
    <property type="entry name" value="SGNH hydrolase"/>
    <property type="match status" value="1"/>
</dbReference>
<dbReference type="PANTHER" id="PTHR43784:SF2">
    <property type="entry name" value="GDSL-LIKE LIPASE_ACYLHYDROLASE, PUTATIVE (AFU_ORTHOLOGUE AFUA_2G00820)-RELATED"/>
    <property type="match status" value="1"/>
</dbReference>
<organism evidence="2 3">
    <name type="scientific">Paenibacillus vini</name>
    <dbReference type="NCBI Taxonomy" id="1476024"/>
    <lineage>
        <taxon>Bacteria</taxon>
        <taxon>Bacillati</taxon>
        <taxon>Bacillota</taxon>
        <taxon>Bacilli</taxon>
        <taxon>Bacillales</taxon>
        <taxon>Paenibacillaceae</taxon>
        <taxon>Paenibacillus</taxon>
    </lineage>
</organism>
<dbReference type="SUPFAM" id="SSF52266">
    <property type="entry name" value="SGNH hydrolase"/>
    <property type="match status" value="1"/>
</dbReference>
<evidence type="ECO:0000259" key="1">
    <source>
        <dbReference type="Pfam" id="PF13472"/>
    </source>
</evidence>
<keyword evidence="3" id="KW-1185">Reference proteome</keyword>
<proteinExistence type="predicted"/>
<comment type="caution">
    <text evidence="2">The sequence shown here is derived from an EMBL/GenBank/DDBJ whole genome shotgun (WGS) entry which is preliminary data.</text>
</comment>
<evidence type="ECO:0000313" key="2">
    <source>
        <dbReference type="EMBL" id="GIP53970.1"/>
    </source>
</evidence>
<feature type="domain" description="SGNH hydrolase-type esterase" evidence="1">
    <location>
        <begin position="208"/>
        <end position="356"/>
    </location>
</feature>
<protein>
    <recommendedName>
        <fullName evidence="1">SGNH hydrolase-type esterase domain-containing protein</fullName>
    </recommendedName>
</protein>
<dbReference type="CDD" id="cd00229">
    <property type="entry name" value="SGNH_hydrolase"/>
    <property type="match status" value="1"/>
</dbReference>
<dbReference type="InterPro" id="IPR013830">
    <property type="entry name" value="SGNH_hydro"/>
</dbReference>
<dbReference type="InterPro" id="IPR053140">
    <property type="entry name" value="GDSL_Rv0518-like"/>
</dbReference>
<sequence>MKQKEMQDMPVQDLALMKEYGSATVVSTASNFIMDREEAFTHTYRTYVRLREQGKLELRFWFSNAVDSTWDQGGVAKGGQPGGNWLIEAAFVADGGTGRNGEVSGQSQVPVTFGGSLTRLVRPGETFWSDSVEIELPQGHDLAFSWTIASGSGRSVPYNTEQMLVTAYNTPGKHADEPEGDLFALSENLLVMPAWIGYKKQSHLRMVFFGDSITQGVRTAKDGYDYWVARIADGLGADYNVWNIGSGWARAYDAAADGPWLHKAKQGDQVLIALGVNDIDIGERSAEELLQDLTNIVSTLKANNSEVDIILFTVPPFNFSGNREHIWRKVNEVLRTAPPAGVSRVFDIAAVLSQPAPHEHQVRPEFMSPGNDPHPNGLAGKAVAEAFLQWYERKELR</sequence>
<reference evidence="2 3" key="1">
    <citation type="submission" date="2021-03" db="EMBL/GenBank/DDBJ databases">
        <title>Antimicrobial resistance genes in bacteria isolated from Japanese honey, and their potential for conferring macrolide and lincosamide resistance in the American foulbrood pathogen Paenibacillus larvae.</title>
        <authorList>
            <person name="Okamoto M."/>
            <person name="Kumagai M."/>
            <person name="Kanamori H."/>
            <person name="Takamatsu D."/>
        </authorList>
    </citation>
    <scope>NUCLEOTIDE SEQUENCE [LARGE SCALE GENOMIC DNA]</scope>
    <source>
        <strain evidence="2 3">J42TS3</strain>
    </source>
</reference>